<dbReference type="InterPro" id="IPR047513">
    <property type="entry name" value="FOXJ1"/>
</dbReference>
<comment type="similarity">
    <text evidence="8">Belongs to the FOXJ1 family.</text>
</comment>
<evidence type="ECO:0000256" key="9">
    <source>
        <dbReference type="PROSITE-ProRule" id="PRU00089"/>
    </source>
</evidence>
<evidence type="ECO:0000256" key="10">
    <source>
        <dbReference type="SAM" id="MobiDB-lite"/>
    </source>
</evidence>
<feature type="region of interest" description="Disordered" evidence="10">
    <location>
        <begin position="378"/>
        <end position="400"/>
    </location>
</feature>
<feature type="compositionally biased region" description="Basic residues" evidence="10">
    <location>
        <begin position="258"/>
        <end position="271"/>
    </location>
</feature>
<dbReference type="PANTHER" id="PTHR46805">
    <property type="entry name" value="FORKHEAD BOX PROTEIN J1"/>
    <property type="match status" value="1"/>
</dbReference>
<evidence type="ECO:0000256" key="6">
    <source>
        <dbReference type="ARBA" id="ARBA00023163"/>
    </source>
</evidence>
<feature type="region of interest" description="Disordered" evidence="10">
    <location>
        <begin position="232"/>
        <end position="286"/>
    </location>
</feature>
<feature type="compositionally biased region" description="Polar residues" evidence="10">
    <location>
        <begin position="378"/>
        <end position="390"/>
    </location>
</feature>
<name>A0A2Z4FRL6_BRALA</name>
<feature type="DNA-binding region" description="Fork-head" evidence="9">
    <location>
        <begin position="140"/>
        <end position="234"/>
    </location>
</feature>
<organism evidence="12">
    <name type="scientific">Branchiostoma lanceolatum</name>
    <name type="common">Common lancelet</name>
    <name type="synonym">Amphioxus lanceolatum</name>
    <dbReference type="NCBI Taxonomy" id="7740"/>
    <lineage>
        <taxon>Eukaryota</taxon>
        <taxon>Metazoa</taxon>
        <taxon>Chordata</taxon>
        <taxon>Cephalochordata</taxon>
        <taxon>Leptocardii</taxon>
        <taxon>Amphioxiformes</taxon>
        <taxon>Branchiostomatidae</taxon>
        <taxon>Branchiostoma</taxon>
    </lineage>
</organism>
<dbReference type="FunFam" id="1.10.10.10:FF:000030">
    <property type="entry name" value="Forkhead box protein K2"/>
    <property type="match status" value="1"/>
</dbReference>
<dbReference type="PANTHER" id="PTHR46805:SF1">
    <property type="entry name" value="FORKHEAD BOX PROTEIN J1"/>
    <property type="match status" value="1"/>
</dbReference>
<feature type="compositionally biased region" description="Polar residues" evidence="10">
    <location>
        <begin position="87"/>
        <end position="100"/>
    </location>
</feature>
<keyword evidence="6" id="KW-0804">Transcription</keyword>
<evidence type="ECO:0000256" key="1">
    <source>
        <dbReference type="ARBA" id="ARBA00004123"/>
    </source>
</evidence>
<evidence type="ECO:0000256" key="4">
    <source>
        <dbReference type="ARBA" id="ARBA00023125"/>
    </source>
</evidence>
<feature type="compositionally biased region" description="Polar residues" evidence="10">
    <location>
        <begin position="36"/>
        <end position="55"/>
    </location>
</feature>
<reference evidence="12" key="1">
    <citation type="submission" date="2017-06" db="EMBL/GenBank/DDBJ databases">
        <title>Anterior somitogenesis in amphioxus sheds light on the origin of the vertebrate head.</title>
        <authorList>
            <person name="Aldea D."/>
            <person name="Subirana L."/>
            <person name="Keime C."/>
            <person name="Gomez-Skarmeta J.-L."/>
            <person name="Marcellini S."/>
            <person name="Bertrand S."/>
            <person name="Escriva H."/>
        </authorList>
    </citation>
    <scope>NUCLEOTIDE SEQUENCE</scope>
</reference>
<dbReference type="EMBL" id="MF287228">
    <property type="protein sequence ID" value="AWV91591.1"/>
    <property type="molecule type" value="mRNA"/>
</dbReference>
<keyword evidence="5" id="KW-0010">Activator</keyword>
<keyword evidence="7 9" id="KW-0539">Nucleus</keyword>
<dbReference type="InterPro" id="IPR036388">
    <property type="entry name" value="WH-like_DNA-bd_sf"/>
</dbReference>
<dbReference type="PRINTS" id="PR00053">
    <property type="entry name" value="FORKHEAD"/>
</dbReference>
<dbReference type="InterPro" id="IPR001766">
    <property type="entry name" value="Fork_head_dom"/>
</dbReference>
<evidence type="ECO:0000256" key="7">
    <source>
        <dbReference type="ARBA" id="ARBA00023242"/>
    </source>
</evidence>
<evidence type="ECO:0000313" key="12">
    <source>
        <dbReference type="EMBL" id="AWV91591.1"/>
    </source>
</evidence>
<dbReference type="PROSITE" id="PS00657">
    <property type="entry name" value="FORK_HEAD_1"/>
    <property type="match status" value="1"/>
</dbReference>
<dbReference type="InterPro" id="IPR047512">
    <property type="entry name" value="FH_FOXJ1"/>
</dbReference>
<comment type="subcellular location">
    <subcellularLocation>
        <location evidence="1 9">Nucleus</location>
    </subcellularLocation>
</comment>
<evidence type="ECO:0000256" key="2">
    <source>
        <dbReference type="ARBA" id="ARBA00022794"/>
    </source>
</evidence>
<evidence type="ECO:0000259" key="11">
    <source>
        <dbReference type="PROSITE" id="PS50039"/>
    </source>
</evidence>
<proteinExistence type="evidence at transcript level"/>
<dbReference type="PROSITE" id="PS50039">
    <property type="entry name" value="FORK_HEAD_3"/>
    <property type="match status" value="1"/>
</dbReference>
<evidence type="ECO:0000256" key="8">
    <source>
        <dbReference type="ARBA" id="ARBA00034770"/>
    </source>
</evidence>
<dbReference type="InterPro" id="IPR018122">
    <property type="entry name" value="TF_fork_head_CS_1"/>
</dbReference>
<dbReference type="CDD" id="cd20023">
    <property type="entry name" value="FH_FOXJ1"/>
    <property type="match status" value="1"/>
</dbReference>
<feature type="region of interest" description="Disordered" evidence="10">
    <location>
        <begin position="1"/>
        <end position="55"/>
    </location>
</feature>
<feature type="region of interest" description="Disordered" evidence="10">
    <location>
        <begin position="71"/>
        <end position="100"/>
    </location>
</feature>
<dbReference type="InterPro" id="IPR036390">
    <property type="entry name" value="WH_DNA-bd_sf"/>
</dbReference>
<evidence type="ECO:0000256" key="5">
    <source>
        <dbReference type="ARBA" id="ARBA00023159"/>
    </source>
</evidence>
<dbReference type="Pfam" id="PF00250">
    <property type="entry name" value="Forkhead"/>
    <property type="match status" value="1"/>
</dbReference>
<dbReference type="InterPro" id="IPR030456">
    <property type="entry name" value="TF_fork_head_CS_2"/>
</dbReference>
<dbReference type="GO" id="GO:0000981">
    <property type="term" value="F:DNA-binding transcription factor activity, RNA polymerase II-specific"/>
    <property type="evidence" value="ECO:0007669"/>
    <property type="project" value="TreeGrafter"/>
</dbReference>
<feature type="compositionally biased region" description="Polar residues" evidence="10">
    <location>
        <begin position="1"/>
        <end position="25"/>
    </location>
</feature>
<dbReference type="GO" id="GO:0000978">
    <property type="term" value="F:RNA polymerase II cis-regulatory region sequence-specific DNA binding"/>
    <property type="evidence" value="ECO:0007669"/>
    <property type="project" value="TreeGrafter"/>
</dbReference>
<sequence>MIGQSQGSPVASSKTAVSTTANSRTKVIADKFKQNWMAQNPQADSQNPDTQNLDDSLTSLSWLQNLNIMKIPTPLSSPKPADDGSKRQTQAQPAAVSGNASQHVCVKEEHKATLYAPAGPPIGTPESIDKIDYKTNPYVKPPYSYATLICMAMKETKKSKITLSDIYKWIKTNFKYYEMAEPSWQNSIRHNLSLNKCFTKVPRSKNEPGKGGFWKIDPQHADMIVNGTLKKRRPSSTLDSYPPAKKIKKEEPEAKSCNNRRKQAVPKRTAQKHNGSQNSFIVPPDDPNLGSLKGDLNWNAILNDEITVDGIKVKTEDLLGSGCVLSRSHSPLLTETSSSVDSDIFNDDPLDLTIRGISIPPPPEWLPIDQVLSEPSHLNESTSNILNTNLPPSPPSSEGYRHPWEEASELDSIVDMNHLFESLDDLGPDDLSWITTEPGL</sequence>
<dbReference type="Gene3D" id="1.10.10.10">
    <property type="entry name" value="Winged helix-like DNA-binding domain superfamily/Winged helix DNA-binding domain"/>
    <property type="match status" value="1"/>
</dbReference>
<dbReference type="SMART" id="SM00339">
    <property type="entry name" value="FH"/>
    <property type="match status" value="1"/>
</dbReference>
<protein>
    <submittedName>
        <fullName evidence="12">FoxJ1</fullName>
    </submittedName>
</protein>
<keyword evidence="4 9" id="KW-0238">DNA-binding</keyword>
<dbReference type="GO" id="GO:0005634">
    <property type="term" value="C:nucleus"/>
    <property type="evidence" value="ECO:0007669"/>
    <property type="project" value="UniProtKB-SubCell"/>
</dbReference>
<dbReference type="PROSITE" id="PS00658">
    <property type="entry name" value="FORK_HEAD_2"/>
    <property type="match status" value="1"/>
</dbReference>
<feature type="domain" description="Fork-head" evidence="11">
    <location>
        <begin position="140"/>
        <end position="234"/>
    </location>
</feature>
<keyword evidence="3" id="KW-0805">Transcription regulation</keyword>
<evidence type="ECO:0000256" key="3">
    <source>
        <dbReference type="ARBA" id="ARBA00023015"/>
    </source>
</evidence>
<keyword evidence="2" id="KW-0970">Cilium biogenesis/degradation</keyword>
<dbReference type="GO" id="GO:0030030">
    <property type="term" value="P:cell projection organization"/>
    <property type="evidence" value="ECO:0007669"/>
    <property type="project" value="UniProtKB-KW"/>
</dbReference>
<accession>A0A2Z4FRL6</accession>
<dbReference type="AlphaFoldDB" id="A0A2Z4FRL6"/>
<dbReference type="SUPFAM" id="SSF46785">
    <property type="entry name" value="Winged helix' DNA-binding domain"/>
    <property type="match status" value="1"/>
</dbReference>